<sequence length="655" mass="75213">MDKTWVKLHRCSTEYIAGMQNFIQHSLRVAGRAGTIKCPCRICCNRDWFSPEVVFDHLKVDGMNPDYEDMLWVDHGEELPDPVFTDEPLDMLDMLTDIFASNSPSGSPYVGEDGSSTNVRPLDAERFYNLIEDANISLYPGCTKMSKLEFIVRMYQIKCISGWSDKSLSLCLKLIKSILPDGETLPDNFYHTKKLIQDLGLTYQKIDACPNDCMLYWKDTVNLDRCHSCGESSEGFAQLTPRIVLTLCHMEKIFPPAFFDVMMHLPVHLSEEAAIAGPVHYRSMWPFERYLGDLKDHVRNKSRPEGSIAEGYIAEECLSFCSMYLEDIDTRRTRPGRNADAEFRDFPGGFPIFLNIGHPLKGEGKLVNMDHKEWERLNKYVLLNCPEVNPYLSQFVMNARRRKGKRKLYECDQASHNNFPAWFKQHVIDLNMDPNNNVHEDLYALAMGPNPWCRKHKNLVINGFRFRIHRIDKKKKNQNSGVFVRSSRISYSSRQDNNPDDGMIDYYGVLKDIIELDYHNGRKIVLFDCDWVNSEGNSTGLRIDQYGFILVNFTKLLHDGDTLILASQAEQVFYVQDPIDTEWHVAIRTKPRDLYDLVVAVHDEPCAPQNIDEASLDVDDEVIRTDVDGITVNQMLPLPREILDEEVASSSTDGE</sequence>
<proteinExistence type="predicted"/>
<evidence type="ECO:0000259" key="3">
    <source>
        <dbReference type="Pfam" id="PF13963"/>
    </source>
</evidence>
<evidence type="ECO:0000313" key="5">
    <source>
        <dbReference type="Proteomes" id="UP001457282"/>
    </source>
</evidence>
<evidence type="ECO:0000313" key="4">
    <source>
        <dbReference type="EMBL" id="KAK9929847.1"/>
    </source>
</evidence>
<feature type="domain" description="DUF4216" evidence="1">
    <location>
        <begin position="514"/>
        <end position="585"/>
    </location>
</feature>
<dbReference type="Pfam" id="PF13952">
    <property type="entry name" value="DUF4216"/>
    <property type="match status" value="1"/>
</dbReference>
<protein>
    <recommendedName>
        <fullName evidence="6">Transposon protein, putative, CACTA, En/Spm sub-class</fullName>
    </recommendedName>
</protein>
<feature type="domain" description="DUF4218" evidence="2">
    <location>
        <begin position="237"/>
        <end position="338"/>
    </location>
</feature>
<reference evidence="4 5" key="1">
    <citation type="journal article" date="2023" name="G3 (Bethesda)">
        <title>A chromosome-length genome assembly and annotation of blackberry (Rubus argutus, cv. 'Hillquist').</title>
        <authorList>
            <person name="Bruna T."/>
            <person name="Aryal R."/>
            <person name="Dudchenko O."/>
            <person name="Sargent D.J."/>
            <person name="Mead D."/>
            <person name="Buti M."/>
            <person name="Cavallini A."/>
            <person name="Hytonen T."/>
            <person name="Andres J."/>
            <person name="Pham M."/>
            <person name="Weisz D."/>
            <person name="Mascagni F."/>
            <person name="Usai G."/>
            <person name="Natali L."/>
            <person name="Bassil N."/>
            <person name="Fernandez G.E."/>
            <person name="Lomsadze A."/>
            <person name="Armour M."/>
            <person name="Olukolu B."/>
            <person name="Poorten T."/>
            <person name="Britton C."/>
            <person name="Davik J."/>
            <person name="Ashrafi H."/>
            <person name="Aiden E.L."/>
            <person name="Borodovsky M."/>
            <person name="Worthington M."/>
        </authorList>
    </citation>
    <scope>NUCLEOTIDE SEQUENCE [LARGE SCALE GENOMIC DNA]</scope>
    <source>
        <strain evidence="4">PI 553951</strain>
    </source>
</reference>
<evidence type="ECO:0000259" key="1">
    <source>
        <dbReference type="Pfam" id="PF13952"/>
    </source>
</evidence>
<dbReference type="EMBL" id="JBEDUW010000005">
    <property type="protein sequence ID" value="KAK9929847.1"/>
    <property type="molecule type" value="Genomic_DNA"/>
</dbReference>
<keyword evidence="5" id="KW-1185">Reference proteome</keyword>
<dbReference type="Proteomes" id="UP001457282">
    <property type="component" value="Unassembled WGS sequence"/>
</dbReference>
<dbReference type="InterPro" id="IPR025452">
    <property type="entry name" value="DUF4218"/>
</dbReference>
<accession>A0AAW1WZK8</accession>
<organism evidence="4 5">
    <name type="scientific">Rubus argutus</name>
    <name type="common">Southern blackberry</name>
    <dbReference type="NCBI Taxonomy" id="59490"/>
    <lineage>
        <taxon>Eukaryota</taxon>
        <taxon>Viridiplantae</taxon>
        <taxon>Streptophyta</taxon>
        <taxon>Embryophyta</taxon>
        <taxon>Tracheophyta</taxon>
        <taxon>Spermatophyta</taxon>
        <taxon>Magnoliopsida</taxon>
        <taxon>eudicotyledons</taxon>
        <taxon>Gunneridae</taxon>
        <taxon>Pentapetalae</taxon>
        <taxon>rosids</taxon>
        <taxon>fabids</taxon>
        <taxon>Rosales</taxon>
        <taxon>Rosaceae</taxon>
        <taxon>Rosoideae</taxon>
        <taxon>Rosoideae incertae sedis</taxon>
        <taxon>Rubus</taxon>
    </lineage>
</organism>
<dbReference type="PANTHER" id="PTHR48258">
    <property type="entry name" value="DUF4218 DOMAIN-CONTAINING PROTEIN-RELATED"/>
    <property type="match status" value="1"/>
</dbReference>
<name>A0AAW1WZK8_RUBAR</name>
<evidence type="ECO:0008006" key="6">
    <source>
        <dbReference type="Google" id="ProtNLM"/>
    </source>
</evidence>
<dbReference type="PANTHER" id="PTHR48258:SF15">
    <property type="entry name" value="OS02G0543900 PROTEIN"/>
    <property type="match status" value="1"/>
</dbReference>
<dbReference type="Pfam" id="PF13960">
    <property type="entry name" value="DUF4218"/>
    <property type="match status" value="1"/>
</dbReference>
<dbReference type="AlphaFoldDB" id="A0AAW1WZK8"/>
<feature type="domain" description="Transposase-associated" evidence="3">
    <location>
        <begin position="3"/>
        <end position="77"/>
    </location>
</feature>
<gene>
    <name evidence="4" type="ORF">M0R45_026923</name>
</gene>
<comment type="caution">
    <text evidence="4">The sequence shown here is derived from an EMBL/GenBank/DDBJ whole genome shotgun (WGS) entry which is preliminary data.</text>
</comment>
<dbReference type="Pfam" id="PF13963">
    <property type="entry name" value="Transpos_assoc"/>
    <property type="match status" value="1"/>
</dbReference>
<dbReference type="InterPro" id="IPR029480">
    <property type="entry name" value="Transpos_assoc"/>
</dbReference>
<dbReference type="InterPro" id="IPR025312">
    <property type="entry name" value="DUF4216"/>
</dbReference>
<evidence type="ECO:0000259" key="2">
    <source>
        <dbReference type="Pfam" id="PF13960"/>
    </source>
</evidence>